<evidence type="ECO:0000313" key="2">
    <source>
        <dbReference type="EMBL" id="SHO66211.1"/>
    </source>
</evidence>
<dbReference type="GO" id="GO:0006270">
    <property type="term" value="P:DNA replication initiation"/>
    <property type="evidence" value="ECO:0007669"/>
    <property type="project" value="InterPro"/>
</dbReference>
<dbReference type="CDD" id="cd06571">
    <property type="entry name" value="Bac_DnaA_C"/>
    <property type="match status" value="1"/>
</dbReference>
<organism evidence="2 3">
    <name type="scientific">Pseudoxanthobacter soli DSM 19599</name>
    <dbReference type="NCBI Taxonomy" id="1123029"/>
    <lineage>
        <taxon>Bacteria</taxon>
        <taxon>Pseudomonadati</taxon>
        <taxon>Pseudomonadota</taxon>
        <taxon>Alphaproteobacteria</taxon>
        <taxon>Hyphomicrobiales</taxon>
        <taxon>Segnochrobactraceae</taxon>
        <taxon>Pseudoxanthobacter</taxon>
    </lineage>
</organism>
<dbReference type="EMBL" id="FRXO01000005">
    <property type="protein sequence ID" value="SHO66211.1"/>
    <property type="molecule type" value="Genomic_DNA"/>
</dbReference>
<gene>
    <name evidence="2" type="ORF">SAMN02745172_02866</name>
</gene>
<evidence type="ECO:0000259" key="1">
    <source>
        <dbReference type="SMART" id="SM00760"/>
    </source>
</evidence>
<protein>
    <submittedName>
        <fullName evidence="2">DnaA protein helix-turn-helix</fullName>
    </submittedName>
</protein>
<dbReference type="STRING" id="1123029.SAMN02745172_02866"/>
<dbReference type="Proteomes" id="UP000186406">
    <property type="component" value="Unassembled WGS sequence"/>
</dbReference>
<dbReference type="GO" id="GO:0006275">
    <property type="term" value="P:regulation of DNA replication"/>
    <property type="evidence" value="ECO:0007669"/>
    <property type="project" value="InterPro"/>
</dbReference>
<dbReference type="GO" id="GO:0043565">
    <property type="term" value="F:sequence-specific DNA binding"/>
    <property type="evidence" value="ECO:0007669"/>
    <property type="project" value="InterPro"/>
</dbReference>
<accession>A0A1M7ZMV5</accession>
<dbReference type="Gene3D" id="1.10.1750.10">
    <property type="match status" value="1"/>
</dbReference>
<dbReference type="Pfam" id="PF08299">
    <property type="entry name" value="Bac_DnaA_C"/>
    <property type="match status" value="1"/>
</dbReference>
<dbReference type="AlphaFoldDB" id="A0A1M7ZMV5"/>
<feature type="domain" description="Chromosomal replication initiator DnaA C-terminal" evidence="1">
    <location>
        <begin position="27"/>
        <end position="97"/>
    </location>
</feature>
<keyword evidence="3" id="KW-1185">Reference proteome</keyword>
<dbReference type="RefSeq" id="WP_244530890.1">
    <property type="nucleotide sequence ID" value="NZ_FRXO01000005.1"/>
</dbReference>
<dbReference type="InterPro" id="IPR010921">
    <property type="entry name" value="Trp_repressor/repl_initiator"/>
</dbReference>
<evidence type="ECO:0000313" key="3">
    <source>
        <dbReference type="Proteomes" id="UP000186406"/>
    </source>
</evidence>
<dbReference type="SMART" id="SM00760">
    <property type="entry name" value="Bac_DnaA_C"/>
    <property type="match status" value="1"/>
</dbReference>
<dbReference type="SUPFAM" id="SSF48295">
    <property type="entry name" value="TrpR-like"/>
    <property type="match status" value="1"/>
</dbReference>
<name>A0A1M7ZMV5_9HYPH</name>
<sequence>MRVLATSGASGVEGVSAVVPVTVEPEAMRRILEATVAAVFHLPVAELDAPTRRRAPVAFGRQVAMYIAHVGIGLSLTEVGRLFGRDRTTAAHACRLIEERRDDPDLDGRLAMIEAMIGAWRSGLAALERGT</sequence>
<dbReference type="InterPro" id="IPR013159">
    <property type="entry name" value="DnaA_C"/>
</dbReference>
<proteinExistence type="predicted"/>
<dbReference type="GO" id="GO:0005524">
    <property type="term" value="F:ATP binding"/>
    <property type="evidence" value="ECO:0007669"/>
    <property type="project" value="InterPro"/>
</dbReference>
<reference evidence="2 3" key="1">
    <citation type="submission" date="2016-12" db="EMBL/GenBank/DDBJ databases">
        <authorList>
            <person name="Song W.-J."/>
            <person name="Kurnit D.M."/>
        </authorList>
    </citation>
    <scope>NUCLEOTIDE SEQUENCE [LARGE SCALE GENOMIC DNA]</scope>
    <source>
        <strain evidence="2 3">DSM 19599</strain>
    </source>
</reference>